<evidence type="ECO:0000256" key="6">
    <source>
        <dbReference type="SAM" id="MobiDB-lite"/>
    </source>
</evidence>
<dbReference type="PANTHER" id="PTHR30055:SF234">
    <property type="entry name" value="HTH-TYPE TRANSCRIPTIONAL REGULATOR BETI"/>
    <property type="match status" value="1"/>
</dbReference>
<keyword evidence="2" id="KW-0805">Transcription regulation</keyword>
<dbReference type="SUPFAM" id="SSF48498">
    <property type="entry name" value="Tetracyclin repressor-like, C-terminal domain"/>
    <property type="match status" value="1"/>
</dbReference>
<organism evidence="8 9">
    <name type="scientific">Brevibacterium yomogidense</name>
    <dbReference type="NCBI Taxonomy" id="946573"/>
    <lineage>
        <taxon>Bacteria</taxon>
        <taxon>Bacillati</taxon>
        <taxon>Actinomycetota</taxon>
        <taxon>Actinomycetes</taxon>
        <taxon>Micrococcales</taxon>
        <taxon>Brevibacteriaceae</taxon>
        <taxon>Brevibacterium</taxon>
    </lineage>
</organism>
<dbReference type="GO" id="GO:0000976">
    <property type="term" value="F:transcription cis-regulatory region binding"/>
    <property type="evidence" value="ECO:0007669"/>
    <property type="project" value="TreeGrafter"/>
</dbReference>
<feature type="DNA-binding region" description="H-T-H motif" evidence="5">
    <location>
        <begin position="35"/>
        <end position="54"/>
    </location>
</feature>
<dbReference type="Gene3D" id="1.10.357.10">
    <property type="entry name" value="Tetracycline Repressor, domain 2"/>
    <property type="match status" value="1"/>
</dbReference>
<dbReference type="Pfam" id="PF00440">
    <property type="entry name" value="TetR_N"/>
    <property type="match status" value="1"/>
</dbReference>
<keyword evidence="1" id="KW-0678">Repressor</keyword>
<evidence type="ECO:0000256" key="4">
    <source>
        <dbReference type="ARBA" id="ARBA00023163"/>
    </source>
</evidence>
<protein>
    <submittedName>
        <fullName evidence="8">Transcriptional regulator, TetR family</fullName>
    </submittedName>
</protein>
<evidence type="ECO:0000259" key="7">
    <source>
        <dbReference type="PROSITE" id="PS50977"/>
    </source>
</evidence>
<feature type="region of interest" description="Disordered" evidence="6">
    <location>
        <begin position="79"/>
        <end position="100"/>
    </location>
</feature>
<evidence type="ECO:0000256" key="3">
    <source>
        <dbReference type="ARBA" id="ARBA00023125"/>
    </source>
</evidence>
<keyword evidence="9" id="KW-1185">Reference proteome</keyword>
<dbReference type="SUPFAM" id="SSF46689">
    <property type="entry name" value="Homeodomain-like"/>
    <property type="match status" value="1"/>
</dbReference>
<dbReference type="GO" id="GO:0003700">
    <property type="term" value="F:DNA-binding transcription factor activity"/>
    <property type="evidence" value="ECO:0007669"/>
    <property type="project" value="TreeGrafter"/>
</dbReference>
<name>A0A1X6XAP5_9MICO</name>
<dbReference type="AlphaFoldDB" id="A0A1X6XAP5"/>
<dbReference type="Proteomes" id="UP000196581">
    <property type="component" value="Unassembled WGS sequence"/>
</dbReference>
<reference evidence="9" key="1">
    <citation type="submission" date="2017-02" db="EMBL/GenBank/DDBJ databases">
        <authorList>
            <person name="Dridi B."/>
        </authorList>
    </citation>
    <scope>NUCLEOTIDE SEQUENCE [LARGE SCALE GENOMIC DNA]</scope>
    <source>
        <strain evidence="9">B Co 03.10</strain>
    </source>
</reference>
<feature type="compositionally biased region" description="Low complexity" evidence="6">
    <location>
        <begin position="81"/>
        <end position="94"/>
    </location>
</feature>
<dbReference type="EMBL" id="FWFF01000008">
    <property type="protein sequence ID" value="SLM96256.1"/>
    <property type="molecule type" value="Genomic_DNA"/>
</dbReference>
<dbReference type="InterPro" id="IPR036271">
    <property type="entry name" value="Tet_transcr_reg_TetR-rel_C_sf"/>
</dbReference>
<proteinExistence type="predicted"/>
<dbReference type="InterPro" id="IPR009057">
    <property type="entry name" value="Homeodomain-like_sf"/>
</dbReference>
<evidence type="ECO:0000256" key="5">
    <source>
        <dbReference type="PROSITE-ProRule" id="PRU00335"/>
    </source>
</evidence>
<evidence type="ECO:0000256" key="1">
    <source>
        <dbReference type="ARBA" id="ARBA00022491"/>
    </source>
</evidence>
<evidence type="ECO:0000313" key="9">
    <source>
        <dbReference type="Proteomes" id="UP000196581"/>
    </source>
</evidence>
<dbReference type="InterPro" id="IPR050109">
    <property type="entry name" value="HTH-type_TetR-like_transc_reg"/>
</dbReference>
<feature type="domain" description="HTH tetR-type" evidence="7">
    <location>
        <begin position="12"/>
        <end position="72"/>
    </location>
</feature>
<dbReference type="Pfam" id="PF13977">
    <property type="entry name" value="TetR_C_6"/>
    <property type="match status" value="1"/>
</dbReference>
<gene>
    <name evidence="8" type="ORF">FM105_05575</name>
</gene>
<sequence length="223" mass="23461">MRAMTDDGSGITGGRSRILEAVVDVIADEGIDRASVRAVAQRAGVSIGAVQHHFRTKAQMLEGAMAQLTALFEAQARDDAAAGAEAPDSPGGSARQDSPGDPLLVLRTMCIGLALVDEESRRLGGVWLDFVATSRVNEGLAGIHRSAWARLRGLFAYLISEIEPGHTGPESAADLLLASLDGIAVSRMTEPQYMTAERAQRLVEAALVAVRAVEGRRSSGAQS</sequence>
<keyword evidence="3 5" id="KW-0238">DNA-binding</keyword>
<dbReference type="PANTHER" id="PTHR30055">
    <property type="entry name" value="HTH-TYPE TRANSCRIPTIONAL REGULATOR RUTR"/>
    <property type="match status" value="1"/>
</dbReference>
<dbReference type="InterPro" id="IPR039538">
    <property type="entry name" value="BetI_C"/>
</dbReference>
<dbReference type="PROSITE" id="PS50977">
    <property type="entry name" value="HTH_TETR_2"/>
    <property type="match status" value="1"/>
</dbReference>
<dbReference type="PRINTS" id="PR00455">
    <property type="entry name" value="HTHTETR"/>
</dbReference>
<accession>A0A1X6XAP5</accession>
<evidence type="ECO:0000313" key="8">
    <source>
        <dbReference type="EMBL" id="SLM96256.1"/>
    </source>
</evidence>
<dbReference type="InterPro" id="IPR001647">
    <property type="entry name" value="HTH_TetR"/>
</dbReference>
<evidence type="ECO:0000256" key="2">
    <source>
        <dbReference type="ARBA" id="ARBA00023015"/>
    </source>
</evidence>
<keyword evidence="4" id="KW-0804">Transcription</keyword>